<proteinExistence type="predicted"/>
<comment type="caution">
    <text evidence="2">The sequence shown here is derived from an EMBL/GenBank/DDBJ whole genome shotgun (WGS) entry which is preliminary data.</text>
</comment>
<evidence type="ECO:0000313" key="3">
    <source>
        <dbReference type="Proteomes" id="UP000306509"/>
    </source>
</evidence>
<dbReference type="Gene3D" id="3.40.190.10">
    <property type="entry name" value="Periplasmic binding protein-like II"/>
    <property type="match status" value="1"/>
</dbReference>
<dbReference type="CDD" id="cd15482">
    <property type="entry name" value="Sialidase_non-viral"/>
    <property type="match status" value="1"/>
</dbReference>
<accession>A0A4U8Q634</accession>
<protein>
    <submittedName>
        <fullName evidence="2">Maltose-binding periplasmic protein</fullName>
    </submittedName>
</protein>
<dbReference type="EMBL" id="QGQD01000057">
    <property type="protein sequence ID" value="TLD00227.1"/>
    <property type="molecule type" value="Genomic_DNA"/>
</dbReference>
<gene>
    <name evidence="2" type="ORF">DSM106044_02895</name>
</gene>
<evidence type="ECO:0000256" key="1">
    <source>
        <dbReference type="SAM" id="SignalP"/>
    </source>
</evidence>
<dbReference type="Proteomes" id="UP000306509">
    <property type="component" value="Unassembled WGS sequence"/>
</dbReference>
<keyword evidence="1" id="KW-0732">Signal</keyword>
<dbReference type="InterPro" id="IPR006059">
    <property type="entry name" value="SBP"/>
</dbReference>
<organism evidence="2 3">
    <name type="scientific">Robinsoniella peoriensis</name>
    <dbReference type="NCBI Taxonomy" id="180332"/>
    <lineage>
        <taxon>Bacteria</taxon>
        <taxon>Bacillati</taxon>
        <taxon>Bacillota</taxon>
        <taxon>Clostridia</taxon>
        <taxon>Lachnospirales</taxon>
        <taxon>Lachnospiraceae</taxon>
        <taxon>Robinsoniella</taxon>
    </lineage>
</organism>
<dbReference type="InterPro" id="IPR050490">
    <property type="entry name" value="Bact_solute-bd_prot1"/>
</dbReference>
<name>A0A4U8Q634_9FIRM</name>
<evidence type="ECO:0000313" key="2">
    <source>
        <dbReference type="EMBL" id="TLD00227.1"/>
    </source>
</evidence>
<keyword evidence="3" id="KW-1185">Reference proteome</keyword>
<dbReference type="PANTHER" id="PTHR43649:SF12">
    <property type="entry name" value="DIACETYLCHITOBIOSE BINDING PROTEIN DASA"/>
    <property type="match status" value="1"/>
</dbReference>
<dbReference type="AlphaFoldDB" id="A0A4U8Q634"/>
<feature type="signal peptide" evidence="1">
    <location>
        <begin position="1"/>
        <end position="23"/>
    </location>
</feature>
<sequence precursor="true">MKTLLKKALGFSLAAVIAVSTLAGCAGGKNDNSGDGAKGTNASAMGRYLEEEMKLPEGMSKILQLTKLSDGRVRMLASDGENKTLIWDSEDGGSTWTKVSDLPEELTSNRAQVMTSAISSNGESAIAVMTGSDTGGTTVLYWVMDKDGNAKKISIELPQDNNQSTQGEGEPTTEVYTNAVSKFSYTDDGKLIGIDFENNIHQIDPQTGKIVKSFSGVAKGSYIMSFQAIGNTLVVVTDKEVQLFDLSTGNQMEKDAALNDQLLKGKDETALMQLLRGTGEPFVFTKGDGDKSIFFGSNDGLYSHTIGGNLVEQVINGDLNSMGNPEYSFISIAALEDGSFLMAGAEGYDVYKLYKYTYSKDTPATPSKEVKVYSLEENAEIRQAIAFFQKNNPDIFVNLEVGLSGGDAITVSDALRTLNTNILAGKGPDVLIVDGMPVKSYMEKGLLTDLTEILKQVESSEGLIESIKGTYSNGDKIQAIPTRFKIPLIQGSKANIENINDLSSMAEQIQKLKAENPDKGILGNLKAGDLVEKLYASNSAAWLKEDGTLNEDQLKEFFTLLKQIYESDKHETEDESMQMIGEYGESSFYNISGGINSLLGNKNMLNLGLLPEFSQYIQVVTANKKMGDGVVKLLNGQTANAFVPMTTVGISSKSADTESAGKFVAFLLSKDAQKINQGGGLPVNKSAFDEGLEAAANLGDVDVSSDQVSGLTEVSESDINDLKAIVESLTTPSVVDDVIKENIKEQAEQCVSGSITSEEAVKNVMQKINLYLSE</sequence>
<dbReference type="InterPro" id="IPR015943">
    <property type="entry name" value="WD40/YVTN_repeat-like_dom_sf"/>
</dbReference>
<feature type="chain" id="PRO_5038862632" evidence="1">
    <location>
        <begin position="24"/>
        <end position="774"/>
    </location>
</feature>
<dbReference type="PANTHER" id="PTHR43649">
    <property type="entry name" value="ARABINOSE-BINDING PROTEIN-RELATED"/>
    <property type="match status" value="1"/>
</dbReference>
<dbReference type="Gene3D" id="2.130.10.10">
    <property type="entry name" value="YVTN repeat-like/Quinoprotein amine dehydrogenase"/>
    <property type="match status" value="1"/>
</dbReference>
<reference evidence="2 3" key="1">
    <citation type="journal article" date="2019" name="Anaerobe">
        <title>Detection of Robinsoniella peoriensis in multiple bone samples of a trauma patient.</title>
        <authorList>
            <person name="Schrottner P."/>
            <person name="Hartwich K."/>
            <person name="Bunk B."/>
            <person name="Schober I."/>
            <person name="Helbig S."/>
            <person name="Rudolph W.W."/>
            <person name="Gunzer F."/>
        </authorList>
    </citation>
    <scope>NUCLEOTIDE SEQUENCE [LARGE SCALE GENOMIC DNA]</scope>
    <source>
        <strain evidence="2 3">DSM 106044</strain>
    </source>
</reference>
<dbReference type="Pfam" id="PF01547">
    <property type="entry name" value="SBP_bac_1"/>
    <property type="match status" value="1"/>
</dbReference>
<dbReference type="SUPFAM" id="SSF82171">
    <property type="entry name" value="DPP6 N-terminal domain-like"/>
    <property type="match status" value="1"/>
</dbReference>
<dbReference type="PROSITE" id="PS51257">
    <property type="entry name" value="PROKAR_LIPOPROTEIN"/>
    <property type="match status" value="1"/>
</dbReference>
<dbReference type="SUPFAM" id="SSF53850">
    <property type="entry name" value="Periplasmic binding protein-like II"/>
    <property type="match status" value="1"/>
</dbReference>
<dbReference type="RefSeq" id="WP_138002695.1">
    <property type="nucleotide sequence ID" value="NZ_QGQD01000057.1"/>
</dbReference>